<comment type="caution">
    <text evidence="10">The sequence shown here is derived from an EMBL/GenBank/DDBJ whole genome shotgun (WGS) entry which is preliminary data.</text>
</comment>
<evidence type="ECO:0000256" key="3">
    <source>
        <dbReference type="ARBA" id="ARBA00022475"/>
    </source>
</evidence>
<feature type="transmembrane region" description="Helical" evidence="7">
    <location>
        <begin position="96"/>
        <end position="115"/>
    </location>
</feature>
<dbReference type="GO" id="GO:0004190">
    <property type="term" value="F:aspartic-type endopeptidase activity"/>
    <property type="evidence" value="ECO:0007669"/>
    <property type="project" value="InterPro"/>
</dbReference>
<dbReference type="InterPro" id="IPR050882">
    <property type="entry name" value="Prepilin_peptidase/N-MTase"/>
</dbReference>
<proteinExistence type="inferred from homology"/>
<feature type="transmembrane region" description="Helical" evidence="7">
    <location>
        <begin position="190"/>
        <end position="211"/>
    </location>
</feature>
<feature type="domain" description="Prepilin peptidase A24 N-terminal" evidence="9">
    <location>
        <begin position="8"/>
        <end position="89"/>
    </location>
</feature>
<evidence type="ECO:0000256" key="5">
    <source>
        <dbReference type="ARBA" id="ARBA00022989"/>
    </source>
</evidence>
<keyword evidence="5 7" id="KW-1133">Transmembrane helix</keyword>
<comment type="subcellular location">
    <subcellularLocation>
        <location evidence="1">Cell membrane</location>
        <topology evidence="1">Multi-pass membrane protein</topology>
    </subcellularLocation>
</comment>
<dbReference type="EMBL" id="PFQF01000027">
    <property type="protein sequence ID" value="PJA20449.1"/>
    <property type="molecule type" value="Genomic_DNA"/>
</dbReference>
<feature type="transmembrane region" description="Helical" evidence="7">
    <location>
        <begin position="218"/>
        <end position="235"/>
    </location>
</feature>
<organism evidence="10 11">
    <name type="scientific">Candidatus Berkelbacteria bacterium CG_4_10_14_0_2_um_filter_35_9_33_12</name>
    <dbReference type="NCBI Taxonomy" id="1974499"/>
    <lineage>
        <taxon>Bacteria</taxon>
        <taxon>Candidatus Berkelbacteria</taxon>
    </lineage>
</organism>
<dbReference type="PANTHER" id="PTHR30487">
    <property type="entry name" value="TYPE 4 PREPILIN-LIKE PROTEINS LEADER PEPTIDE-PROCESSING ENZYME"/>
    <property type="match status" value="1"/>
</dbReference>
<accession>A0A2M7W459</accession>
<dbReference type="InterPro" id="IPR010627">
    <property type="entry name" value="Prepilin_pept_A24_N"/>
</dbReference>
<evidence type="ECO:0000256" key="7">
    <source>
        <dbReference type="SAM" id="Phobius"/>
    </source>
</evidence>
<comment type="similarity">
    <text evidence="2">Belongs to the peptidase A24 family.</text>
</comment>
<evidence type="ECO:0000313" key="10">
    <source>
        <dbReference type="EMBL" id="PJA20449.1"/>
    </source>
</evidence>
<keyword evidence="6 7" id="KW-0472">Membrane</keyword>
<dbReference type="Pfam" id="PF01478">
    <property type="entry name" value="Peptidase_A24"/>
    <property type="match status" value="1"/>
</dbReference>
<feature type="domain" description="Prepilin type IV endopeptidase peptidase" evidence="8">
    <location>
        <begin position="100"/>
        <end position="203"/>
    </location>
</feature>
<reference evidence="11" key="1">
    <citation type="submission" date="2017-09" db="EMBL/GenBank/DDBJ databases">
        <title>Depth-based differentiation of microbial function through sediment-hosted aquifers and enrichment of novel symbionts in the deep terrestrial subsurface.</title>
        <authorList>
            <person name="Probst A.J."/>
            <person name="Ladd B."/>
            <person name="Jarett J.K."/>
            <person name="Geller-Mcgrath D.E."/>
            <person name="Sieber C.M.K."/>
            <person name="Emerson J.B."/>
            <person name="Anantharaman K."/>
            <person name="Thomas B.C."/>
            <person name="Malmstrom R."/>
            <person name="Stieglmeier M."/>
            <person name="Klingl A."/>
            <person name="Woyke T."/>
            <person name="Ryan C.M."/>
            <person name="Banfield J.F."/>
        </authorList>
    </citation>
    <scope>NUCLEOTIDE SEQUENCE [LARGE SCALE GENOMIC DNA]</scope>
</reference>
<sequence length="236" mass="27148">MIELFGFVFGAVISSYLYTTVERNVDSKNKTLFSRCNKCKKRLVWYELVPLLSYLIQLGKCRKCKNIIPIRYFLLELIFGLIFLFFYLFFNNLIEAIGLCLIFSILFYISYYDFLTQEISEIALALLFVVILISLFVLNNITILNLYGALVSGGIIFLFYYLSKEKAMGFGDVELVLALGFWIGSEWSLYFIFLAFILGGIYGAIVLLFKISKLKDRVAFGPFLALSSLIIYIFSI</sequence>
<evidence type="ECO:0000313" key="11">
    <source>
        <dbReference type="Proteomes" id="UP000230137"/>
    </source>
</evidence>
<protein>
    <recommendedName>
        <fullName evidence="12">Prepilin peptidase</fullName>
    </recommendedName>
</protein>
<feature type="transmembrane region" description="Helical" evidence="7">
    <location>
        <begin position="122"/>
        <end position="138"/>
    </location>
</feature>
<dbReference type="Pfam" id="PF06750">
    <property type="entry name" value="A24_N_bact"/>
    <property type="match status" value="1"/>
</dbReference>
<name>A0A2M7W459_9BACT</name>
<keyword evidence="3" id="KW-1003">Cell membrane</keyword>
<evidence type="ECO:0008006" key="12">
    <source>
        <dbReference type="Google" id="ProtNLM"/>
    </source>
</evidence>
<dbReference type="Proteomes" id="UP000230137">
    <property type="component" value="Unassembled WGS sequence"/>
</dbReference>
<evidence type="ECO:0000256" key="6">
    <source>
        <dbReference type="ARBA" id="ARBA00023136"/>
    </source>
</evidence>
<dbReference type="AlphaFoldDB" id="A0A2M7W459"/>
<dbReference type="GO" id="GO:0005886">
    <property type="term" value="C:plasma membrane"/>
    <property type="evidence" value="ECO:0007669"/>
    <property type="project" value="UniProtKB-SubCell"/>
</dbReference>
<gene>
    <name evidence="10" type="ORF">COX60_01500</name>
</gene>
<evidence type="ECO:0000256" key="4">
    <source>
        <dbReference type="ARBA" id="ARBA00022692"/>
    </source>
</evidence>
<evidence type="ECO:0000259" key="8">
    <source>
        <dbReference type="Pfam" id="PF01478"/>
    </source>
</evidence>
<evidence type="ECO:0000259" key="9">
    <source>
        <dbReference type="Pfam" id="PF06750"/>
    </source>
</evidence>
<dbReference type="GO" id="GO:0006465">
    <property type="term" value="P:signal peptide processing"/>
    <property type="evidence" value="ECO:0007669"/>
    <property type="project" value="TreeGrafter"/>
</dbReference>
<feature type="transmembrane region" description="Helical" evidence="7">
    <location>
        <begin position="72"/>
        <end position="90"/>
    </location>
</feature>
<dbReference type="InterPro" id="IPR000045">
    <property type="entry name" value="Prepilin_IV_endopep_pep"/>
</dbReference>
<dbReference type="PANTHER" id="PTHR30487:SF0">
    <property type="entry name" value="PREPILIN LEADER PEPTIDASE_N-METHYLTRANSFERASE-RELATED"/>
    <property type="match status" value="1"/>
</dbReference>
<evidence type="ECO:0000256" key="2">
    <source>
        <dbReference type="ARBA" id="ARBA00005801"/>
    </source>
</evidence>
<keyword evidence="4 7" id="KW-0812">Transmembrane</keyword>
<feature type="transmembrane region" description="Helical" evidence="7">
    <location>
        <begin position="144"/>
        <end position="162"/>
    </location>
</feature>
<dbReference type="Gene3D" id="1.20.120.1220">
    <property type="match status" value="1"/>
</dbReference>
<feature type="transmembrane region" description="Helical" evidence="7">
    <location>
        <begin position="43"/>
        <end position="60"/>
    </location>
</feature>
<evidence type="ECO:0000256" key="1">
    <source>
        <dbReference type="ARBA" id="ARBA00004651"/>
    </source>
</evidence>